<proteinExistence type="predicted"/>
<protein>
    <submittedName>
        <fullName evidence="5">Winged helix-turn-helix transcriptional regulator</fullName>
    </submittedName>
</protein>
<evidence type="ECO:0000313" key="5">
    <source>
        <dbReference type="EMBL" id="NJC73791.1"/>
    </source>
</evidence>
<keyword evidence="3" id="KW-0804">Transcription</keyword>
<dbReference type="SMART" id="SM00345">
    <property type="entry name" value="HTH_GNTR"/>
    <property type="match status" value="1"/>
</dbReference>
<keyword evidence="1" id="KW-0805">Transcription regulation</keyword>
<dbReference type="EMBL" id="JAATVY010000037">
    <property type="protein sequence ID" value="NJC73791.1"/>
    <property type="molecule type" value="Genomic_DNA"/>
</dbReference>
<dbReference type="InterPro" id="IPR036388">
    <property type="entry name" value="WH-like_DNA-bd_sf"/>
</dbReference>
<evidence type="ECO:0000313" key="6">
    <source>
        <dbReference type="Proteomes" id="UP000722989"/>
    </source>
</evidence>
<dbReference type="CDD" id="cd07377">
    <property type="entry name" value="WHTH_GntR"/>
    <property type="match status" value="1"/>
</dbReference>
<sequence>MIDLEGPDPLYQQLAAILRGRIESGELQPNRPIPSVAQLQQEYGLARGTVLHAVEMLKEEGLVRVVKGRGTFVVSQ</sequence>
<keyword evidence="6" id="KW-1185">Reference proteome</keyword>
<dbReference type="RefSeq" id="WP_167928698.1">
    <property type="nucleotide sequence ID" value="NZ_JAATVY010000037.1"/>
</dbReference>
<dbReference type="InterPro" id="IPR000524">
    <property type="entry name" value="Tscrpt_reg_HTH_GntR"/>
</dbReference>
<dbReference type="InterPro" id="IPR050679">
    <property type="entry name" value="Bact_HTH_transcr_reg"/>
</dbReference>
<keyword evidence="2" id="KW-0238">DNA-binding</keyword>
<dbReference type="Gene3D" id="1.10.10.10">
    <property type="entry name" value="Winged helix-like DNA-binding domain superfamily/Winged helix DNA-binding domain"/>
    <property type="match status" value="1"/>
</dbReference>
<dbReference type="PROSITE" id="PS50949">
    <property type="entry name" value="HTH_GNTR"/>
    <property type="match status" value="1"/>
</dbReference>
<dbReference type="PRINTS" id="PR00035">
    <property type="entry name" value="HTHGNTR"/>
</dbReference>
<evidence type="ECO:0000259" key="4">
    <source>
        <dbReference type="PROSITE" id="PS50949"/>
    </source>
</evidence>
<dbReference type="Proteomes" id="UP000722989">
    <property type="component" value="Unassembled WGS sequence"/>
</dbReference>
<name>A0ABX0Y5V5_9ACTN</name>
<comment type="caution">
    <text evidence="5">The sequence shown here is derived from an EMBL/GenBank/DDBJ whole genome shotgun (WGS) entry which is preliminary data.</text>
</comment>
<dbReference type="PANTHER" id="PTHR44846">
    <property type="entry name" value="MANNOSYL-D-GLYCERATE TRANSPORT/METABOLISM SYSTEM REPRESSOR MNGR-RELATED"/>
    <property type="match status" value="1"/>
</dbReference>
<dbReference type="SUPFAM" id="SSF46785">
    <property type="entry name" value="Winged helix' DNA-binding domain"/>
    <property type="match status" value="1"/>
</dbReference>
<evidence type="ECO:0000256" key="3">
    <source>
        <dbReference type="ARBA" id="ARBA00023163"/>
    </source>
</evidence>
<accession>A0ABX0Y5V5</accession>
<evidence type="ECO:0000256" key="1">
    <source>
        <dbReference type="ARBA" id="ARBA00023015"/>
    </source>
</evidence>
<reference evidence="5 6" key="1">
    <citation type="submission" date="2020-03" db="EMBL/GenBank/DDBJ databases">
        <title>WGS of the type strain of Planosporangium spp.</title>
        <authorList>
            <person name="Thawai C."/>
        </authorList>
    </citation>
    <scope>NUCLEOTIDE SEQUENCE [LARGE SCALE GENOMIC DNA]</scope>
    <source>
        <strain evidence="5 6">TBRC 5610</strain>
    </source>
</reference>
<feature type="domain" description="HTH gntR-type" evidence="4">
    <location>
        <begin position="8"/>
        <end position="76"/>
    </location>
</feature>
<evidence type="ECO:0000256" key="2">
    <source>
        <dbReference type="ARBA" id="ARBA00023125"/>
    </source>
</evidence>
<dbReference type="InterPro" id="IPR036390">
    <property type="entry name" value="WH_DNA-bd_sf"/>
</dbReference>
<dbReference type="PANTHER" id="PTHR44846:SF1">
    <property type="entry name" value="MANNOSYL-D-GLYCERATE TRANSPORT_METABOLISM SYSTEM REPRESSOR MNGR-RELATED"/>
    <property type="match status" value="1"/>
</dbReference>
<dbReference type="Pfam" id="PF00392">
    <property type="entry name" value="GntR"/>
    <property type="match status" value="1"/>
</dbReference>
<organism evidence="5 6">
    <name type="scientific">Planosporangium thailandense</name>
    <dbReference type="NCBI Taxonomy" id="765197"/>
    <lineage>
        <taxon>Bacteria</taxon>
        <taxon>Bacillati</taxon>
        <taxon>Actinomycetota</taxon>
        <taxon>Actinomycetes</taxon>
        <taxon>Micromonosporales</taxon>
        <taxon>Micromonosporaceae</taxon>
        <taxon>Planosporangium</taxon>
    </lineage>
</organism>
<gene>
    <name evidence="5" type="ORF">HC031_29360</name>
</gene>